<protein>
    <recommendedName>
        <fullName evidence="12">RALFL33</fullName>
    </recommendedName>
</protein>
<dbReference type="PANTHER" id="PTHR34270:SF3">
    <property type="entry name" value="PROTEIN RALF-LIKE 16-RELATED"/>
    <property type="match status" value="1"/>
</dbReference>
<evidence type="ECO:0000256" key="9">
    <source>
        <dbReference type="SAM" id="SignalP"/>
    </source>
</evidence>
<feature type="compositionally biased region" description="Basic and acidic residues" evidence="8">
    <location>
        <begin position="62"/>
        <end position="72"/>
    </location>
</feature>
<accession>B9SBV0</accession>
<keyword evidence="4" id="KW-0372">Hormone</keyword>
<gene>
    <name evidence="10" type="ORF">RCOM_1044800</name>
</gene>
<proteinExistence type="inferred from homology"/>
<dbReference type="GO" id="GO:0040008">
    <property type="term" value="P:regulation of growth"/>
    <property type="evidence" value="ECO:0007669"/>
    <property type="project" value="UniProtKB-ARBA"/>
</dbReference>
<dbReference type="Proteomes" id="UP000008311">
    <property type="component" value="Unassembled WGS sequence"/>
</dbReference>
<evidence type="ECO:0008006" key="12">
    <source>
        <dbReference type="Google" id="ProtNLM"/>
    </source>
</evidence>
<sequence>MAISKKLTVFCLGMLLCMSLVVRVSSSAAIGNGAMKGDDGSGCGPENRQGCKEGQGNPYSRGCEKGQDCRGP</sequence>
<evidence type="ECO:0000256" key="1">
    <source>
        <dbReference type="ARBA" id="ARBA00004613"/>
    </source>
</evidence>
<keyword evidence="3" id="KW-0964">Secreted</keyword>
<keyword evidence="6" id="KW-1015">Disulfide bond</keyword>
<dbReference type="eggNOG" id="ENOG502T1XS">
    <property type="taxonomic scope" value="Eukaryota"/>
</dbReference>
<comment type="similarity">
    <text evidence="2">Belongs to the plant rapid alkalinization factor (RALF) family.</text>
</comment>
<evidence type="ECO:0000256" key="3">
    <source>
        <dbReference type="ARBA" id="ARBA00022525"/>
    </source>
</evidence>
<reference evidence="11" key="1">
    <citation type="journal article" date="2010" name="Nat. Biotechnol.">
        <title>Draft genome sequence of the oilseed species Ricinus communis.</title>
        <authorList>
            <person name="Chan A.P."/>
            <person name="Crabtree J."/>
            <person name="Zhao Q."/>
            <person name="Lorenzi H."/>
            <person name="Orvis J."/>
            <person name="Puiu D."/>
            <person name="Melake-Berhan A."/>
            <person name="Jones K.M."/>
            <person name="Redman J."/>
            <person name="Chen G."/>
            <person name="Cahoon E.B."/>
            <person name="Gedil M."/>
            <person name="Stanke M."/>
            <person name="Haas B.J."/>
            <person name="Wortman J.R."/>
            <person name="Fraser-Liggett C.M."/>
            <person name="Ravel J."/>
            <person name="Rabinowicz P.D."/>
        </authorList>
    </citation>
    <scope>NUCLEOTIDE SEQUENCE [LARGE SCALE GENOMIC DNA]</scope>
    <source>
        <strain evidence="11">cv. Hale</strain>
    </source>
</reference>
<feature type="chain" id="PRO_5002889248" description="RALFL33" evidence="9">
    <location>
        <begin position="27"/>
        <end position="72"/>
    </location>
</feature>
<evidence type="ECO:0000256" key="2">
    <source>
        <dbReference type="ARBA" id="ARBA00009178"/>
    </source>
</evidence>
<comment type="function">
    <text evidence="7">Cell signaling peptide that may regulate plant stress, growth, and development. Mediates a rapid alkalinization of extracellular space by mediating a transient increase in the cytoplasmic Ca(2+) concentration leading to a calcium-dependent signaling events through a cell surface receptor and a concomitant activation of some intracellular mitogen-activated protein kinases.</text>
</comment>
<dbReference type="PANTHER" id="PTHR34270">
    <property type="entry name" value="PROTEIN RALF-LIKE 15-RELATED"/>
    <property type="match status" value="1"/>
</dbReference>
<dbReference type="Pfam" id="PF05498">
    <property type="entry name" value="RALF"/>
    <property type="match status" value="1"/>
</dbReference>
<evidence type="ECO:0000256" key="5">
    <source>
        <dbReference type="ARBA" id="ARBA00022729"/>
    </source>
</evidence>
<evidence type="ECO:0000313" key="11">
    <source>
        <dbReference type="Proteomes" id="UP000008311"/>
    </source>
</evidence>
<keyword evidence="5 9" id="KW-0732">Signal</keyword>
<dbReference type="GO" id="GO:0005576">
    <property type="term" value="C:extracellular region"/>
    <property type="evidence" value="ECO:0007669"/>
    <property type="project" value="UniProtKB-SubCell"/>
</dbReference>
<organism evidence="10 11">
    <name type="scientific">Ricinus communis</name>
    <name type="common">Castor bean</name>
    <dbReference type="NCBI Taxonomy" id="3988"/>
    <lineage>
        <taxon>Eukaryota</taxon>
        <taxon>Viridiplantae</taxon>
        <taxon>Streptophyta</taxon>
        <taxon>Embryophyta</taxon>
        <taxon>Tracheophyta</taxon>
        <taxon>Spermatophyta</taxon>
        <taxon>Magnoliopsida</taxon>
        <taxon>eudicotyledons</taxon>
        <taxon>Gunneridae</taxon>
        <taxon>Pentapetalae</taxon>
        <taxon>rosids</taxon>
        <taxon>fabids</taxon>
        <taxon>Malpighiales</taxon>
        <taxon>Euphorbiaceae</taxon>
        <taxon>Acalyphoideae</taxon>
        <taxon>Acalypheae</taxon>
        <taxon>Ricinus</taxon>
    </lineage>
</organism>
<evidence type="ECO:0000256" key="7">
    <source>
        <dbReference type="ARBA" id="ARBA00037228"/>
    </source>
</evidence>
<dbReference type="GO" id="GO:0005179">
    <property type="term" value="F:hormone activity"/>
    <property type="evidence" value="ECO:0007669"/>
    <property type="project" value="UniProtKB-KW"/>
</dbReference>
<dbReference type="EMBL" id="EQ973917">
    <property type="protein sequence ID" value="EEF38928.1"/>
    <property type="molecule type" value="Genomic_DNA"/>
</dbReference>
<keyword evidence="11" id="KW-1185">Reference proteome</keyword>
<dbReference type="InterPro" id="IPR008801">
    <property type="entry name" value="RALF"/>
</dbReference>
<evidence type="ECO:0000256" key="8">
    <source>
        <dbReference type="SAM" id="MobiDB-lite"/>
    </source>
</evidence>
<feature type="signal peptide" evidence="9">
    <location>
        <begin position="1"/>
        <end position="26"/>
    </location>
</feature>
<dbReference type="AlphaFoldDB" id="B9SBV0"/>
<evidence type="ECO:0000256" key="4">
    <source>
        <dbReference type="ARBA" id="ARBA00022702"/>
    </source>
</evidence>
<feature type="region of interest" description="Disordered" evidence="8">
    <location>
        <begin position="34"/>
        <end position="72"/>
    </location>
</feature>
<comment type="subcellular location">
    <subcellularLocation>
        <location evidence="1">Secreted</location>
    </subcellularLocation>
</comment>
<dbReference type="InParanoid" id="B9SBV0"/>
<evidence type="ECO:0000256" key="6">
    <source>
        <dbReference type="ARBA" id="ARBA00023157"/>
    </source>
</evidence>
<name>B9SBV0_RICCO</name>
<evidence type="ECO:0000313" key="10">
    <source>
        <dbReference type="EMBL" id="EEF38928.1"/>
    </source>
</evidence>